<reference evidence="1 2" key="1">
    <citation type="submission" date="2022-10" db="EMBL/GenBank/DDBJ databases">
        <title>Defluviimonas sp. CAU 1641 isolated from mud.</title>
        <authorList>
            <person name="Kim W."/>
        </authorList>
    </citation>
    <scope>NUCLEOTIDE SEQUENCE [LARGE SCALE GENOMIC DNA]</scope>
    <source>
        <strain evidence="1 2">CAU 1641</strain>
    </source>
</reference>
<gene>
    <name evidence="1" type="ORF">OM960_15250</name>
</gene>
<keyword evidence="2" id="KW-1185">Reference proteome</keyword>
<evidence type="ECO:0000313" key="2">
    <source>
        <dbReference type="Proteomes" id="UP001207582"/>
    </source>
</evidence>
<proteinExistence type="predicted"/>
<dbReference type="EMBL" id="JAPDOG010000014">
    <property type="protein sequence ID" value="MCW3782914.1"/>
    <property type="molecule type" value="Genomic_DNA"/>
</dbReference>
<name>A0ABT3J5E4_9RHOB</name>
<protein>
    <submittedName>
        <fullName evidence="1">Uncharacterized protein</fullName>
    </submittedName>
</protein>
<dbReference type="RefSeq" id="WP_264772548.1">
    <property type="nucleotide sequence ID" value="NZ_JAPDOG010000014.1"/>
</dbReference>
<organism evidence="1 2">
    <name type="scientific">Defluviimonas salinarum</name>
    <dbReference type="NCBI Taxonomy" id="2992147"/>
    <lineage>
        <taxon>Bacteria</taxon>
        <taxon>Pseudomonadati</taxon>
        <taxon>Pseudomonadota</taxon>
        <taxon>Alphaproteobacteria</taxon>
        <taxon>Rhodobacterales</taxon>
        <taxon>Paracoccaceae</taxon>
        <taxon>Albidovulum</taxon>
    </lineage>
</organism>
<evidence type="ECO:0000313" key="1">
    <source>
        <dbReference type="EMBL" id="MCW3782914.1"/>
    </source>
</evidence>
<sequence length="79" mass="8377">MKHGPGEHRIEDLAANCPEVSGNISKLASSFLAEKGLSDEFERNLSKLALRLISAKGLSDEFADLLETIEANAGNAPAP</sequence>
<dbReference type="Proteomes" id="UP001207582">
    <property type="component" value="Unassembled WGS sequence"/>
</dbReference>
<comment type="caution">
    <text evidence="1">The sequence shown here is derived from an EMBL/GenBank/DDBJ whole genome shotgun (WGS) entry which is preliminary data.</text>
</comment>
<accession>A0ABT3J5E4</accession>